<evidence type="ECO:0000313" key="4">
    <source>
        <dbReference type="Proteomes" id="UP000295375"/>
    </source>
</evidence>
<dbReference type="InterPro" id="IPR027268">
    <property type="entry name" value="Peptidase_M4/M1_CTD_sf"/>
</dbReference>
<dbReference type="EMBL" id="SNYM01000018">
    <property type="protein sequence ID" value="TDQ45660.1"/>
    <property type="molecule type" value="Genomic_DNA"/>
</dbReference>
<evidence type="ECO:0000256" key="1">
    <source>
        <dbReference type="SAM" id="SignalP"/>
    </source>
</evidence>
<dbReference type="Pfam" id="PF05299">
    <property type="entry name" value="Peptidase_M61"/>
    <property type="match status" value="1"/>
</dbReference>
<evidence type="ECO:0000259" key="2">
    <source>
        <dbReference type="Pfam" id="PF05299"/>
    </source>
</evidence>
<reference evidence="3 4" key="1">
    <citation type="submission" date="2019-03" db="EMBL/GenBank/DDBJ databases">
        <title>Genomic Encyclopedia of Type Strains, Phase IV (KMG-IV): sequencing the most valuable type-strain genomes for metagenomic binning, comparative biology and taxonomic classification.</title>
        <authorList>
            <person name="Goeker M."/>
        </authorList>
    </citation>
    <scope>NUCLEOTIDE SEQUENCE [LARGE SCALE GENOMIC DNA]</scope>
    <source>
        <strain evidence="3 4">DSM 103792</strain>
    </source>
</reference>
<protein>
    <submittedName>
        <fullName evidence="3">M61 glycyl aminopeptidase</fullName>
    </submittedName>
</protein>
<feature type="chain" id="PRO_5021009987" evidence="1">
    <location>
        <begin position="30"/>
        <end position="311"/>
    </location>
</feature>
<dbReference type="Proteomes" id="UP000295375">
    <property type="component" value="Unassembled WGS sequence"/>
</dbReference>
<keyword evidence="3" id="KW-0031">Aminopeptidase</keyword>
<keyword evidence="4" id="KW-1185">Reference proteome</keyword>
<keyword evidence="3" id="KW-0378">Hydrolase</keyword>
<comment type="caution">
    <text evidence="3">The sequence shown here is derived from an EMBL/GenBank/DDBJ whole genome shotgun (WGS) entry which is preliminary data.</text>
</comment>
<feature type="domain" description="Peptidase M61 catalytic" evidence="2">
    <location>
        <begin position="142"/>
        <end position="198"/>
    </location>
</feature>
<dbReference type="RefSeq" id="WP_157591469.1">
    <property type="nucleotide sequence ID" value="NZ_CP037953.1"/>
</dbReference>
<gene>
    <name evidence="3" type="ORF">EV696_1186</name>
</gene>
<dbReference type="Gene3D" id="1.10.390.10">
    <property type="entry name" value="Neutral Protease Domain 2"/>
    <property type="match status" value="1"/>
</dbReference>
<name>A0A4R6UFU1_9GAMM</name>
<evidence type="ECO:0000313" key="3">
    <source>
        <dbReference type="EMBL" id="TDQ45660.1"/>
    </source>
</evidence>
<dbReference type="AlphaFoldDB" id="A0A4R6UFU1"/>
<keyword evidence="1" id="KW-0732">Signal</keyword>
<keyword evidence="3" id="KW-0645">Protease</keyword>
<accession>A0A4R6UFU1</accession>
<organism evidence="3 4">
    <name type="scientific">Permianibacter aggregans</name>
    <dbReference type="NCBI Taxonomy" id="1510150"/>
    <lineage>
        <taxon>Bacteria</taxon>
        <taxon>Pseudomonadati</taxon>
        <taxon>Pseudomonadota</taxon>
        <taxon>Gammaproteobacteria</taxon>
        <taxon>Pseudomonadales</taxon>
        <taxon>Pseudomonadaceae</taxon>
        <taxon>Permianibacter</taxon>
    </lineage>
</organism>
<sequence>MSNVASYLKRSFVAVAMASATVAVPSAFAETTIHHQQQTITIDYPASFDANERQLAYQWLQQISAALQTVHGEFPQDQFQVTLRESTRHGSTVPWGQVKRGEPDTVLLVINPSAGLQGLLADWTAFHEFSHLMLPYRGYGDIWLSEGLATYYQNIVQARAGLFDEQTMWQRLQAGFRRGENDQRWAHAKLEQVSDNLRETRQHMRVHWSGVLYWLQIDVALREQDHSLDLALKHLKDCCQGQQLSAWQIVRKLDRMYETTMFSTQFELFRNSYTLPDYRHVLSALGVEENLTFNNQAQQAAIRKSLLQSPR</sequence>
<proteinExistence type="predicted"/>
<feature type="signal peptide" evidence="1">
    <location>
        <begin position="1"/>
        <end position="29"/>
    </location>
</feature>
<dbReference type="InterPro" id="IPR007963">
    <property type="entry name" value="Peptidase_M61_catalytic"/>
</dbReference>
<dbReference type="GO" id="GO:0004177">
    <property type="term" value="F:aminopeptidase activity"/>
    <property type="evidence" value="ECO:0007669"/>
    <property type="project" value="UniProtKB-KW"/>
</dbReference>